<name>A0A7D3Y917_9BACL</name>
<proteinExistence type="predicted"/>
<dbReference type="KEGG" id="kpul:GXN76_05740"/>
<dbReference type="EMBL" id="CP048104">
    <property type="protein sequence ID" value="QKG84021.1"/>
    <property type="molecule type" value="Genomic_DNA"/>
</dbReference>
<evidence type="ECO:0000313" key="2">
    <source>
        <dbReference type="EMBL" id="QKG84021.1"/>
    </source>
</evidence>
<protein>
    <submittedName>
        <fullName evidence="2">Uncharacterized protein</fullName>
    </submittedName>
</protein>
<accession>A0A7D3Y917</accession>
<evidence type="ECO:0000256" key="1">
    <source>
        <dbReference type="SAM" id="MobiDB-lite"/>
    </source>
</evidence>
<sequence>MNLGKRGKGLLGELREEIAKRPKGKRAVAVAKKGKKAERSFGDHQSTCTWNRTGLKKLSR</sequence>
<dbReference type="AlphaFoldDB" id="A0A7D3Y917"/>
<evidence type="ECO:0000313" key="3">
    <source>
        <dbReference type="Proteomes" id="UP000503088"/>
    </source>
</evidence>
<gene>
    <name evidence="2" type="ORF">GXN76_05740</name>
</gene>
<feature type="region of interest" description="Disordered" evidence="1">
    <location>
        <begin position="25"/>
        <end position="60"/>
    </location>
</feature>
<feature type="compositionally biased region" description="Polar residues" evidence="1">
    <location>
        <begin position="43"/>
        <end position="52"/>
    </location>
</feature>
<organism evidence="2 3">
    <name type="scientific">Kroppenstedtia pulmonis</name>
    <dbReference type="NCBI Taxonomy" id="1380685"/>
    <lineage>
        <taxon>Bacteria</taxon>
        <taxon>Bacillati</taxon>
        <taxon>Bacillota</taxon>
        <taxon>Bacilli</taxon>
        <taxon>Bacillales</taxon>
        <taxon>Thermoactinomycetaceae</taxon>
        <taxon>Kroppenstedtia</taxon>
    </lineage>
</organism>
<keyword evidence="3" id="KW-1185">Reference proteome</keyword>
<reference evidence="2 3" key="1">
    <citation type="submission" date="2020-01" db="EMBL/GenBank/DDBJ databases">
        <authorList>
            <person name="Gulvik C.A."/>
            <person name="Batra D.G."/>
        </authorList>
    </citation>
    <scope>NUCLEOTIDE SEQUENCE [LARGE SCALE GENOMIC DNA]</scope>
    <source>
        <strain evidence="2 3">W9323</strain>
    </source>
</reference>
<feature type="compositionally biased region" description="Basic residues" evidence="1">
    <location>
        <begin position="25"/>
        <end position="36"/>
    </location>
</feature>
<dbReference type="Proteomes" id="UP000503088">
    <property type="component" value="Chromosome"/>
</dbReference>
<dbReference type="RefSeq" id="WP_173221311.1">
    <property type="nucleotide sequence ID" value="NZ_CP048104.1"/>
</dbReference>